<accession>A0A8D1DBW6</accession>
<proteinExistence type="predicted"/>
<organism evidence="1 2">
    <name type="scientific">Sus scrofa</name>
    <name type="common">Pig</name>
    <dbReference type="NCBI Taxonomy" id="9823"/>
    <lineage>
        <taxon>Eukaryota</taxon>
        <taxon>Metazoa</taxon>
        <taxon>Chordata</taxon>
        <taxon>Craniata</taxon>
        <taxon>Vertebrata</taxon>
        <taxon>Euteleostomi</taxon>
        <taxon>Mammalia</taxon>
        <taxon>Eutheria</taxon>
        <taxon>Laurasiatheria</taxon>
        <taxon>Artiodactyla</taxon>
        <taxon>Suina</taxon>
        <taxon>Suidae</taxon>
        <taxon>Sus</taxon>
    </lineage>
</organism>
<evidence type="ECO:0000313" key="1">
    <source>
        <dbReference type="Ensembl" id="ENSSSCP00040004632.1"/>
    </source>
</evidence>
<dbReference type="Proteomes" id="UP000694722">
    <property type="component" value="Unplaced"/>
</dbReference>
<dbReference type="InterPro" id="IPR046338">
    <property type="entry name" value="GAIN_dom_sf"/>
</dbReference>
<dbReference type="Ensembl" id="ENSSSCT00040012356.1">
    <property type="protein sequence ID" value="ENSSSCP00040004632.1"/>
    <property type="gene ID" value="ENSSSCG00040009538.1"/>
</dbReference>
<reference evidence="1" key="1">
    <citation type="submission" date="2025-08" db="UniProtKB">
        <authorList>
            <consortium name="Ensembl"/>
        </authorList>
    </citation>
    <scope>IDENTIFICATION</scope>
</reference>
<evidence type="ECO:0000313" key="2">
    <source>
        <dbReference type="Proteomes" id="UP000694722"/>
    </source>
</evidence>
<sequence length="196" mass="21855">MCQEPCVHMSGRGRAGVWDGEAAGSLSRLHPDTSLWPSLGFSFIHGLEWRLLNVSFGGHNLTLKTHTIQTLAFKLGCNFTGLSLSSDTLERVPQAQARHAMQFPAELTRDACRTHTRELRLICIYFFTSHFFKKDINSSLLNNYVLGAQLGHGPVNNLSDRVNISFWHNQSLVLLGAPHPHFCPTRPLVAVLLNLV</sequence>
<name>A0A8D1DBW6_PIG</name>
<protein>
    <submittedName>
        <fullName evidence="1">Uncharacterized protein</fullName>
    </submittedName>
</protein>
<dbReference type="AlphaFoldDB" id="A0A8D1DBW6"/>
<dbReference type="Gene3D" id="2.60.220.50">
    <property type="match status" value="1"/>
</dbReference>